<name>A0AB39UTA8_9GAMM</name>
<sequence>MDWGIHKWDEYAQEDYGVGRFDGYRYFVGEREHGIRGRGDIEEFTSEDRLKELLGTMLKAHIKEGAVNRDEAKRWADKFSIVL</sequence>
<dbReference type="EMBL" id="CP154858">
    <property type="protein sequence ID" value="XDT71041.1"/>
    <property type="molecule type" value="Genomic_DNA"/>
</dbReference>
<reference evidence="1" key="1">
    <citation type="submission" date="2024-05" db="EMBL/GenBank/DDBJ databases">
        <title>Genome sequencing of novel strain.</title>
        <authorList>
            <person name="Ganbat D."/>
            <person name="Ganbat S."/>
            <person name="Lee S.-J."/>
        </authorList>
    </citation>
    <scope>NUCLEOTIDE SEQUENCE</scope>
    <source>
        <strain evidence="1">SMD15-11</strain>
    </source>
</reference>
<protein>
    <submittedName>
        <fullName evidence="1">Uncharacterized protein</fullName>
    </submittedName>
</protein>
<dbReference type="KEGG" id="tcd:AAIA72_09470"/>
<proteinExistence type="predicted"/>
<organism evidence="1">
    <name type="scientific">Thermohahella caldifontis</name>
    <dbReference type="NCBI Taxonomy" id="3142973"/>
    <lineage>
        <taxon>Bacteria</taxon>
        <taxon>Pseudomonadati</taxon>
        <taxon>Pseudomonadota</taxon>
        <taxon>Gammaproteobacteria</taxon>
        <taxon>Oceanospirillales</taxon>
        <taxon>Hahellaceae</taxon>
        <taxon>Thermohahella</taxon>
    </lineage>
</organism>
<gene>
    <name evidence="1" type="ORF">AAIA72_09470</name>
</gene>
<dbReference type="AlphaFoldDB" id="A0AB39UTA8"/>
<dbReference type="RefSeq" id="WP_369600080.1">
    <property type="nucleotide sequence ID" value="NZ_CP154858.1"/>
</dbReference>
<accession>A0AB39UTA8</accession>
<evidence type="ECO:0000313" key="1">
    <source>
        <dbReference type="EMBL" id="XDT71041.1"/>
    </source>
</evidence>